<sequence length="215" mass="23310">MSTNAPPRRHPAQIALLAVAAVLGIGLALWGLKSLLGGGHERPRKPPTVTLMPDTPPPPPPKEERKPEPPKEEKKEMRNEPPKEAPPAQNAPLKMEGAAGDGGSPFAAGSVGRDYVGGSIGSALQNAYAGRLQRHLQEELNRNRKLRESDYRITVRLWLRHDGTVERAELAQSAGNAALDQLLRETLLQIAPMREAPPDNMPQPIRIRITARGAG</sequence>
<proteinExistence type="predicted"/>
<protein>
    <submittedName>
        <fullName evidence="7">TonB family protein</fullName>
    </submittedName>
</protein>
<dbReference type="Pfam" id="PF13103">
    <property type="entry name" value="TonB_2"/>
    <property type="match status" value="1"/>
</dbReference>
<evidence type="ECO:0000256" key="4">
    <source>
        <dbReference type="ARBA" id="ARBA00023136"/>
    </source>
</evidence>
<dbReference type="EMBL" id="WIXJ01000002">
    <property type="protein sequence ID" value="MQY51009.1"/>
    <property type="molecule type" value="Genomic_DNA"/>
</dbReference>
<feature type="compositionally biased region" description="Basic and acidic residues" evidence="5">
    <location>
        <begin position="61"/>
        <end position="83"/>
    </location>
</feature>
<evidence type="ECO:0000313" key="7">
    <source>
        <dbReference type="EMBL" id="MQY51009.1"/>
    </source>
</evidence>
<evidence type="ECO:0000256" key="3">
    <source>
        <dbReference type="ARBA" id="ARBA00022989"/>
    </source>
</evidence>
<accession>A0A6L5JUX3</accession>
<dbReference type="Proteomes" id="UP000480275">
    <property type="component" value="Unassembled WGS sequence"/>
</dbReference>
<dbReference type="GO" id="GO:0016020">
    <property type="term" value="C:membrane"/>
    <property type="evidence" value="ECO:0007669"/>
    <property type="project" value="UniProtKB-SubCell"/>
</dbReference>
<evidence type="ECO:0000256" key="5">
    <source>
        <dbReference type="SAM" id="MobiDB-lite"/>
    </source>
</evidence>
<evidence type="ECO:0000256" key="6">
    <source>
        <dbReference type="SAM" id="Phobius"/>
    </source>
</evidence>
<dbReference type="OrthoDB" id="9154019at2"/>
<comment type="caution">
    <text evidence="7">The sequence shown here is derived from an EMBL/GenBank/DDBJ whole genome shotgun (WGS) entry which is preliminary data.</text>
</comment>
<feature type="region of interest" description="Disordered" evidence="5">
    <location>
        <begin position="39"/>
        <end position="105"/>
    </location>
</feature>
<evidence type="ECO:0000313" key="8">
    <source>
        <dbReference type="Proteomes" id="UP000480275"/>
    </source>
</evidence>
<comment type="subcellular location">
    <subcellularLocation>
        <location evidence="1">Membrane</location>
        <topology evidence="1">Single-pass membrane protein</topology>
    </subcellularLocation>
</comment>
<dbReference type="AlphaFoldDB" id="A0A6L5JUX3"/>
<reference evidence="7 8" key="1">
    <citation type="submission" date="2019-10" db="EMBL/GenBank/DDBJ databases">
        <title>Whole-genome sequence of the purple nonsulfur photosynthetic bacterium Rhodocyclus tenuis.</title>
        <authorList>
            <person name="Kyndt J.A."/>
            <person name="Meyer T.E."/>
        </authorList>
    </citation>
    <scope>NUCLEOTIDE SEQUENCE [LARGE SCALE GENOMIC DNA]</scope>
    <source>
        <strain evidence="7 8">DSM 110</strain>
    </source>
</reference>
<evidence type="ECO:0000256" key="2">
    <source>
        <dbReference type="ARBA" id="ARBA00022692"/>
    </source>
</evidence>
<keyword evidence="3 6" id="KW-1133">Transmembrane helix</keyword>
<dbReference type="SUPFAM" id="SSF74653">
    <property type="entry name" value="TolA/TonB C-terminal domain"/>
    <property type="match status" value="1"/>
</dbReference>
<organism evidence="7 8">
    <name type="scientific">Rhodocyclus tenuis</name>
    <name type="common">Rhodospirillum tenue</name>
    <dbReference type="NCBI Taxonomy" id="1066"/>
    <lineage>
        <taxon>Bacteria</taxon>
        <taxon>Pseudomonadati</taxon>
        <taxon>Pseudomonadota</taxon>
        <taxon>Betaproteobacteria</taxon>
        <taxon>Rhodocyclales</taxon>
        <taxon>Rhodocyclaceae</taxon>
        <taxon>Rhodocyclus</taxon>
    </lineage>
</organism>
<dbReference type="Gene3D" id="3.30.1150.10">
    <property type="match status" value="1"/>
</dbReference>
<dbReference type="NCBIfam" id="TIGR01352">
    <property type="entry name" value="tonB_Cterm"/>
    <property type="match status" value="1"/>
</dbReference>
<keyword evidence="4 6" id="KW-0472">Membrane</keyword>
<name>A0A6L5JUX3_RHOTE</name>
<dbReference type="InterPro" id="IPR006260">
    <property type="entry name" value="TonB/TolA_C"/>
</dbReference>
<gene>
    <name evidence="7" type="ORF">GHK24_04345</name>
</gene>
<feature type="transmembrane region" description="Helical" evidence="6">
    <location>
        <begin position="12"/>
        <end position="32"/>
    </location>
</feature>
<evidence type="ECO:0000256" key="1">
    <source>
        <dbReference type="ARBA" id="ARBA00004167"/>
    </source>
</evidence>
<keyword evidence="2 6" id="KW-0812">Transmembrane</keyword>